<keyword evidence="1" id="KW-0812">Transmembrane</keyword>
<name>A0A173VGF7_9FIRM</name>
<dbReference type="Proteomes" id="UP000095453">
    <property type="component" value="Unassembled WGS sequence"/>
</dbReference>
<evidence type="ECO:0000313" key="3">
    <source>
        <dbReference type="Proteomes" id="UP000095453"/>
    </source>
</evidence>
<accession>A0A173VGF7</accession>
<keyword evidence="1" id="KW-0472">Membrane</keyword>
<sequence length="59" mass="7043">MFITTACFFSLQNTQVHKSYENKTVFIHTAHTTAAHLFFVLYNRICFHMIFSLLYFLSF</sequence>
<keyword evidence="1" id="KW-1133">Transmembrane helix</keyword>
<dbReference type="EMBL" id="CYXX01000028">
    <property type="protein sequence ID" value="CUN26253.1"/>
    <property type="molecule type" value="Genomic_DNA"/>
</dbReference>
<evidence type="ECO:0000313" key="2">
    <source>
        <dbReference type="EMBL" id="CUN26253.1"/>
    </source>
</evidence>
<organism evidence="2 3">
    <name type="scientific">Roseburia inulinivorans</name>
    <dbReference type="NCBI Taxonomy" id="360807"/>
    <lineage>
        <taxon>Bacteria</taxon>
        <taxon>Bacillati</taxon>
        <taxon>Bacillota</taxon>
        <taxon>Clostridia</taxon>
        <taxon>Lachnospirales</taxon>
        <taxon>Lachnospiraceae</taxon>
        <taxon>Roseburia</taxon>
    </lineage>
</organism>
<protein>
    <submittedName>
        <fullName evidence="2">Uncharacterized protein</fullName>
    </submittedName>
</protein>
<gene>
    <name evidence="2" type="ORF">ERS852444_02928</name>
</gene>
<evidence type="ECO:0000256" key="1">
    <source>
        <dbReference type="SAM" id="Phobius"/>
    </source>
</evidence>
<proteinExistence type="predicted"/>
<feature type="transmembrane region" description="Helical" evidence="1">
    <location>
        <begin position="34"/>
        <end position="57"/>
    </location>
</feature>
<reference evidence="2 3" key="1">
    <citation type="submission" date="2015-09" db="EMBL/GenBank/DDBJ databases">
        <authorList>
            <consortium name="Pathogen Informatics"/>
        </authorList>
    </citation>
    <scope>NUCLEOTIDE SEQUENCE [LARGE SCALE GENOMIC DNA]</scope>
    <source>
        <strain evidence="2 3">2789STDY5608887</strain>
    </source>
</reference>
<dbReference type="AlphaFoldDB" id="A0A173VGF7"/>